<reference evidence="1 2" key="1">
    <citation type="journal article" date="2019" name="Genome Biol. Evol.">
        <title>Insights into the evolution of the New World diploid cottons (Gossypium, subgenus Houzingenia) based on genome sequencing.</title>
        <authorList>
            <person name="Grover C.E."/>
            <person name="Arick M.A. 2nd"/>
            <person name="Thrash A."/>
            <person name="Conover J.L."/>
            <person name="Sanders W.S."/>
            <person name="Peterson D.G."/>
            <person name="Frelichowski J.E."/>
            <person name="Scheffler J.A."/>
            <person name="Scheffler B.E."/>
            <person name="Wendel J.F."/>
        </authorList>
    </citation>
    <scope>NUCLEOTIDE SEQUENCE [LARGE SCALE GENOMIC DNA]</scope>
    <source>
        <strain evidence="1">57</strain>
        <tissue evidence="1">Leaf</tissue>
    </source>
</reference>
<evidence type="ECO:0000313" key="2">
    <source>
        <dbReference type="Proteomes" id="UP000593573"/>
    </source>
</evidence>
<keyword evidence="2" id="KW-1185">Reference proteome</keyword>
<dbReference type="Proteomes" id="UP000593573">
    <property type="component" value="Unassembled WGS sequence"/>
</dbReference>
<organism evidence="1 2">
    <name type="scientific">Gossypium klotzschianum</name>
    <dbReference type="NCBI Taxonomy" id="34286"/>
    <lineage>
        <taxon>Eukaryota</taxon>
        <taxon>Viridiplantae</taxon>
        <taxon>Streptophyta</taxon>
        <taxon>Embryophyta</taxon>
        <taxon>Tracheophyta</taxon>
        <taxon>Spermatophyta</taxon>
        <taxon>Magnoliopsida</taxon>
        <taxon>eudicotyledons</taxon>
        <taxon>Gunneridae</taxon>
        <taxon>Pentapetalae</taxon>
        <taxon>rosids</taxon>
        <taxon>malvids</taxon>
        <taxon>Malvales</taxon>
        <taxon>Malvaceae</taxon>
        <taxon>Malvoideae</taxon>
        <taxon>Gossypium</taxon>
    </lineage>
</organism>
<sequence>MFPNRRSLRVQGPQGMWKTSCGKWSLRMGNMVGTQLGLGGVPKRVEEAVLHTICREGGSG</sequence>
<protein>
    <submittedName>
        <fullName evidence="1">Uncharacterized protein</fullName>
    </submittedName>
</protein>
<gene>
    <name evidence="1" type="ORF">Goklo_008183</name>
</gene>
<accession>A0A7J8UYZ4</accession>
<dbReference type="AlphaFoldDB" id="A0A7J8UYZ4"/>
<dbReference type="OrthoDB" id="10356560at2759"/>
<name>A0A7J8UYZ4_9ROSI</name>
<evidence type="ECO:0000313" key="1">
    <source>
        <dbReference type="EMBL" id="MBA0655737.1"/>
    </source>
</evidence>
<dbReference type="EMBL" id="JABFAB010000008">
    <property type="protein sequence ID" value="MBA0655737.1"/>
    <property type="molecule type" value="Genomic_DNA"/>
</dbReference>
<proteinExistence type="predicted"/>
<comment type="caution">
    <text evidence="1">The sequence shown here is derived from an EMBL/GenBank/DDBJ whole genome shotgun (WGS) entry which is preliminary data.</text>
</comment>